<name>A0A934MMA4_9HYPH</name>
<dbReference type="InterPro" id="IPR008040">
    <property type="entry name" value="Hydant_A_N"/>
</dbReference>
<evidence type="ECO:0000313" key="5">
    <source>
        <dbReference type="Proteomes" id="UP000609531"/>
    </source>
</evidence>
<dbReference type="AlphaFoldDB" id="A0A934MMA4"/>
<gene>
    <name evidence="4" type="ORF">JCR33_15460</name>
</gene>
<dbReference type="InterPro" id="IPR049517">
    <property type="entry name" value="ACX-like_C"/>
</dbReference>
<dbReference type="InterPro" id="IPR045079">
    <property type="entry name" value="Oxoprolinase-like"/>
</dbReference>
<dbReference type="EMBL" id="JAEKJA010000012">
    <property type="protein sequence ID" value="MBJ3777104.1"/>
    <property type="molecule type" value="Genomic_DNA"/>
</dbReference>
<dbReference type="GO" id="GO:0005829">
    <property type="term" value="C:cytosol"/>
    <property type="evidence" value="ECO:0007669"/>
    <property type="project" value="TreeGrafter"/>
</dbReference>
<keyword evidence="5" id="KW-1185">Reference proteome</keyword>
<evidence type="ECO:0000259" key="3">
    <source>
        <dbReference type="Pfam" id="PF19278"/>
    </source>
</evidence>
<dbReference type="Pfam" id="PF05378">
    <property type="entry name" value="Hydant_A_N"/>
    <property type="match status" value="1"/>
</dbReference>
<reference evidence="4" key="1">
    <citation type="submission" date="2020-12" db="EMBL/GenBank/DDBJ databases">
        <title>Bacterial taxonomy.</title>
        <authorList>
            <person name="Pan X."/>
        </authorList>
    </citation>
    <scope>NUCLEOTIDE SEQUENCE</scope>
    <source>
        <strain evidence="4">B2012</strain>
    </source>
</reference>
<sequence length="671" mass="71953">MKIIGIDTGGTFTDLALHDVTTGRVQIAKVPSTPANPAEAVERILSESRECDAPGSRVVHGTTVATNALLERKGAKLAVVMTKGFRDLLEIGRTRRAGPGLFNTRFVKAPPLVPRSQRIEVDERIMADGSVLRAPDPATLEQAAQALQEIDADVVVICLLHAYKNDAHERLVANFLRSKLNRAKIITSSSIVPEFREYERLSSAVVNGFVLPKMEGYLERLGKFVSERDQSFYVMGSNGGIMTAQKAGTEPFRTILSGPAGGVNGALLVCREAGVENFITCDMGGTSTDVSLVQGLKPMMASESMIASMPLKVPQLDINTVGAGGGSIAWVDIDDSLRVGPRSAGATPGPACYGRGGAELTVTDADLLLGRLGEATLLGGRMTIDRSAAEAARDRLVAATGYGDADLLTEGVVRLAVARMVSAIREISVERGHDPRLFTLLPLGGAGPLHSAEIAEELGIDEILVPPYAGNLSAFGLTGANLRYDYAATAIGTFTAAGFAQLVDTAAELVERGREQLMADGFESDAVSAETHIELRYRGQAFEIGVPVTAGDTEETMRQRFETLYRTRYGFVRSDKPIEVVTVRVVVQGKVTQPRIDTLDAGVMPEPSGSRPTYWRGQWSESAVYDRDDLSPGCVVEGPAVIEEFSCTTYVPPGWTAGLCKHGNIRMERRR</sequence>
<comment type="caution">
    <text evidence="4">The sequence shown here is derived from an EMBL/GenBank/DDBJ whole genome shotgun (WGS) entry which is preliminary data.</text>
</comment>
<accession>A0A934MMA4</accession>
<dbReference type="GO" id="GO:0017168">
    <property type="term" value="F:5-oxoprolinase (ATP-hydrolyzing) activity"/>
    <property type="evidence" value="ECO:0007669"/>
    <property type="project" value="TreeGrafter"/>
</dbReference>
<proteinExistence type="predicted"/>
<dbReference type="Pfam" id="PF19278">
    <property type="entry name" value="Hydant_A_C"/>
    <property type="match status" value="1"/>
</dbReference>
<feature type="domain" description="Acetophenone carboxylase-like C-terminal" evidence="3">
    <location>
        <begin position="500"/>
        <end position="662"/>
    </location>
</feature>
<feature type="domain" description="Hydantoinase A/oxoprolinase" evidence="1">
    <location>
        <begin position="200"/>
        <end position="485"/>
    </location>
</feature>
<evidence type="ECO:0000313" key="4">
    <source>
        <dbReference type="EMBL" id="MBJ3777104.1"/>
    </source>
</evidence>
<dbReference type="InterPro" id="IPR002821">
    <property type="entry name" value="Hydantoinase_A"/>
</dbReference>
<dbReference type="Proteomes" id="UP000609531">
    <property type="component" value="Unassembled WGS sequence"/>
</dbReference>
<dbReference type="PANTHER" id="PTHR11365:SF23">
    <property type="entry name" value="HYPOTHETICAL 5-OXOPROLINASE (EUROFUNG)-RELATED"/>
    <property type="match status" value="1"/>
</dbReference>
<organism evidence="4 5">
    <name type="scientific">Acuticoccus mangrovi</name>
    <dbReference type="NCBI Taxonomy" id="2796142"/>
    <lineage>
        <taxon>Bacteria</taxon>
        <taxon>Pseudomonadati</taxon>
        <taxon>Pseudomonadota</taxon>
        <taxon>Alphaproteobacteria</taxon>
        <taxon>Hyphomicrobiales</taxon>
        <taxon>Amorphaceae</taxon>
        <taxon>Acuticoccus</taxon>
    </lineage>
</organism>
<protein>
    <submittedName>
        <fullName evidence="4">Hydantoinase/oxoprolinase family protein</fullName>
    </submittedName>
</protein>
<feature type="domain" description="Hydantoinase/oxoprolinase N-terminal" evidence="2">
    <location>
        <begin position="4"/>
        <end position="178"/>
    </location>
</feature>
<dbReference type="GO" id="GO:0006749">
    <property type="term" value="P:glutathione metabolic process"/>
    <property type="evidence" value="ECO:0007669"/>
    <property type="project" value="TreeGrafter"/>
</dbReference>
<dbReference type="Pfam" id="PF01968">
    <property type="entry name" value="Hydantoinase_A"/>
    <property type="match status" value="1"/>
</dbReference>
<dbReference type="PANTHER" id="PTHR11365">
    <property type="entry name" value="5-OXOPROLINASE RELATED"/>
    <property type="match status" value="1"/>
</dbReference>
<dbReference type="RefSeq" id="WP_198883001.1">
    <property type="nucleotide sequence ID" value="NZ_JAEKJA010000012.1"/>
</dbReference>
<evidence type="ECO:0000259" key="1">
    <source>
        <dbReference type="Pfam" id="PF01968"/>
    </source>
</evidence>
<evidence type="ECO:0000259" key="2">
    <source>
        <dbReference type="Pfam" id="PF05378"/>
    </source>
</evidence>